<proteinExistence type="predicted"/>
<dbReference type="Proteomes" id="UP001595555">
    <property type="component" value="Unassembled WGS sequence"/>
</dbReference>
<dbReference type="RefSeq" id="WP_378118085.1">
    <property type="nucleotide sequence ID" value="NZ_JBHRTF010000003.1"/>
</dbReference>
<dbReference type="InterPro" id="IPR020103">
    <property type="entry name" value="PsdUridine_synth_cat_dom_sf"/>
</dbReference>
<sequence>MPSNPSATSDSLAIVYQDEYLVAINKPGGLLVHRSEIDRHETRFAVQLLRDQLGQKVYPIHRLDKPTAGVLLFALAPDIARALGNSFANHQINKTYVALVRGFAPLNGVIDHPLVEEQDSYTDKLARQNKPAQPAITGFSRLAQVEFPFSIDKYPCTRYSLVKCEPKTGRKHQIRRHLKHISHPIIGDAKHGKGQHNRFFQQQFDCAGLMLAAAELRLTHPVHNNALTLTAPLPASFTRIIHQFDWAHALPAHWLHSGDSDTKVIHAS</sequence>
<dbReference type="InterPro" id="IPR050188">
    <property type="entry name" value="RluA_PseudoU_synthase"/>
</dbReference>
<gene>
    <name evidence="11" type="primary">truC</name>
    <name evidence="11" type="ORF">ACFODX_08635</name>
</gene>
<dbReference type="PROSITE" id="PS01129">
    <property type="entry name" value="PSI_RLU"/>
    <property type="match status" value="1"/>
</dbReference>
<evidence type="ECO:0000256" key="6">
    <source>
        <dbReference type="ARBA" id="ARBA00040675"/>
    </source>
</evidence>
<evidence type="ECO:0000313" key="12">
    <source>
        <dbReference type="Proteomes" id="UP001595555"/>
    </source>
</evidence>
<dbReference type="CDD" id="cd02563">
    <property type="entry name" value="PseudoU_synth_TruC"/>
    <property type="match status" value="1"/>
</dbReference>
<evidence type="ECO:0000256" key="4">
    <source>
        <dbReference type="ARBA" id="ARBA00037670"/>
    </source>
</evidence>
<dbReference type="PANTHER" id="PTHR21600">
    <property type="entry name" value="MITOCHONDRIAL RNA PSEUDOURIDINE SYNTHASE"/>
    <property type="match status" value="1"/>
</dbReference>
<evidence type="ECO:0000256" key="8">
    <source>
        <dbReference type="ARBA" id="ARBA00041975"/>
    </source>
</evidence>
<dbReference type="GO" id="GO:0160149">
    <property type="term" value="F:tRNA pseudouridine(65) synthase activity"/>
    <property type="evidence" value="ECO:0007669"/>
    <property type="project" value="UniProtKB-EC"/>
</dbReference>
<dbReference type="Pfam" id="PF00849">
    <property type="entry name" value="PseudoU_synth_2"/>
    <property type="match status" value="1"/>
</dbReference>
<evidence type="ECO:0000313" key="11">
    <source>
        <dbReference type="EMBL" id="MFC3115619.1"/>
    </source>
</evidence>
<dbReference type="InterPro" id="IPR006145">
    <property type="entry name" value="PsdUridine_synth_RsuA/RluA"/>
</dbReference>
<comment type="catalytic activity">
    <reaction evidence="3">
        <text>uridine(65) in tRNA = pseudouridine(65) in tRNA</text>
        <dbReference type="Rhea" id="RHEA:42536"/>
        <dbReference type="Rhea" id="RHEA-COMP:10103"/>
        <dbReference type="Rhea" id="RHEA-COMP:10104"/>
        <dbReference type="ChEBI" id="CHEBI:65314"/>
        <dbReference type="ChEBI" id="CHEBI:65315"/>
        <dbReference type="EC" id="5.4.99.26"/>
    </reaction>
</comment>
<name>A0ABV7FDC0_9GAMM</name>
<evidence type="ECO:0000256" key="2">
    <source>
        <dbReference type="ARBA" id="ARBA00023235"/>
    </source>
</evidence>
<evidence type="ECO:0000256" key="9">
    <source>
        <dbReference type="ARBA" id="ARBA00043049"/>
    </source>
</evidence>
<evidence type="ECO:0000256" key="5">
    <source>
        <dbReference type="ARBA" id="ARBA00038943"/>
    </source>
</evidence>
<keyword evidence="2 11" id="KW-0413">Isomerase</keyword>
<evidence type="ECO:0000256" key="7">
    <source>
        <dbReference type="ARBA" id="ARBA00041803"/>
    </source>
</evidence>
<dbReference type="PANTHER" id="PTHR21600:SF56">
    <property type="entry name" value="TRNA PSEUDOURIDINE SYNTHASE C"/>
    <property type="match status" value="1"/>
</dbReference>
<accession>A0ABV7FDC0</accession>
<keyword evidence="1" id="KW-0819">tRNA processing</keyword>
<evidence type="ECO:0000256" key="1">
    <source>
        <dbReference type="ARBA" id="ARBA00022694"/>
    </source>
</evidence>
<keyword evidence="12" id="KW-1185">Reference proteome</keyword>
<evidence type="ECO:0000256" key="3">
    <source>
        <dbReference type="ARBA" id="ARBA00036607"/>
    </source>
</evidence>
<dbReference type="InterPro" id="IPR006224">
    <property type="entry name" value="PsdUridine_synth_RluA-like_CS"/>
</dbReference>
<organism evidence="11 12">
    <name type="scientific">Cellvibrio fontiphilus</name>
    <dbReference type="NCBI Taxonomy" id="1815559"/>
    <lineage>
        <taxon>Bacteria</taxon>
        <taxon>Pseudomonadati</taxon>
        <taxon>Pseudomonadota</taxon>
        <taxon>Gammaproteobacteria</taxon>
        <taxon>Cellvibrionales</taxon>
        <taxon>Cellvibrionaceae</taxon>
        <taxon>Cellvibrio</taxon>
    </lineage>
</organism>
<feature type="domain" description="Pseudouridine synthase RsuA/RluA-like" evidence="10">
    <location>
        <begin position="21"/>
        <end position="180"/>
    </location>
</feature>
<dbReference type="SUPFAM" id="SSF55120">
    <property type="entry name" value="Pseudouridine synthase"/>
    <property type="match status" value="1"/>
</dbReference>
<evidence type="ECO:0000259" key="10">
    <source>
        <dbReference type="Pfam" id="PF00849"/>
    </source>
</evidence>
<dbReference type="NCBIfam" id="NF008321">
    <property type="entry name" value="PRK11112.1"/>
    <property type="match status" value="1"/>
</dbReference>
<dbReference type="EC" id="5.4.99.26" evidence="5"/>
<dbReference type="EMBL" id="JBHRTF010000003">
    <property type="protein sequence ID" value="MFC3115619.1"/>
    <property type="molecule type" value="Genomic_DNA"/>
</dbReference>
<reference evidence="12" key="1">
    <citation type="journal article" date="2019" name="Int. J. Syst. Evol. Microbiol.">
        <title>The Global Catalogue of Microorganisms (GCM) 10K type strain sequencing project: providing services to taxonomists for standard genome sequencing and annotation.</title>
        <authorList>
            <consortium name="The Broad Institute Genomics Platform"/>
            <consortium name="The Broad Institute Genome Sequencing Center for Infectious Disease"/>
            <person name="Wu L."/>
            <person name="Ma J."/>
        </authorList>
    </citation>
    <scope>NUCLEOTIDE SEQUENCE [LARGE SCALE GENOMIC DNA]</scope>
    <source>
        <strain evidence="12">KCTC 52237</strain>
    </source>
</reference>
<protein>
    <recommendedName>
        <fullName evidence="6">tRNA pseudouridine synthase C</fullName>
        <ecNumber evidence="5">5.4.99.26</ecNumber>
    </recommendedName>
    <alternativeName>
        <fullName evidence="8">tRNA pseudouridine(65) synthase</fullName>
    </alternativeName>
    <alternativeName>
        <fullName evidence="9">tRNA pseudouridylate synthase C</fullName>
    </alternativeName>
    <alternativeName>
        <fullName evidence="7">tRNA-uridine isomerase C</fullName>
    </alternativeName>
</protein>
<dbReference type="Gene3D" id="3.30.2350.10">
    <property type="entry name" value="Pseudouridine synthase"/>
    <property type="match status" value="1"/>
</dbReference>
<comment type="function">
    <text evidence="4">Responsible for synthesis of pseudouridine from uracil-65 in transfer RNAs.</text>
</comment>
<comment type="caution">
    <text evidence="11">The sequence shown here is derived from an EMBL/GenBank/DDBJ whole genome shotgun (WGS) entry which is preliminary data.</text>
</comment>